<dbReference type="GO" id="GO:0005313">
    <property type="term" value="F:L-glutamate transmembrane transporter activity"/>
    <property type="evidence" value="ECO:0007669"/>
    <property type="project" value="TreeGrafter"/>
</dbReference>
<dbReference type="GO" id="GO:0005886">
    <property type="term" value="C:plasma membrane"/>
    <property type="evidence" value="ECO:0007669"/>
    <property type="project" value="TreeGrafter"/>
</dbReference>
<dbReference type="InterPro" id="IPR036458">
    <property type="entry name" value="Na:dicarbo_symporter_sf"/>
</dbReference>
<dbReference type="PRINTS" id="PR00173">
    <property type="entry name" value="EDTRNSPORT"/>
</dbReference>
<dbReference type="WBParaSite" id="MCU_011845-RA">
    <property type="protein sequence ID" value="MCU_011845-RA"/>
    <property type="gene ID" value="MCU_011845"/>
</dbReference>
<organism evidence="7">
    <name type="scientific">Mesocestoides corti</name>
    <name type="common">Flatworm</name>
    <dbReference type="NCBI Taxonomy" id="53468"/>
    <lineage>
        <taxon>Eukaryota</taxon>
        <taxon>Metazoa</taxon>
        <taxon>Spiralia</taxon>
        <taxon>Lophotrochozoa</taxon>
        <taxon>Platyhelminthes</taxon>
        <taxon>Cestoda</taxon>
        <taxon>Eucestoda</taxon>
        <taxon>Cyclophyllidea</taxon>
        <taxon>Mesocestoididae</taxon>
        <taxon>Mesocestoides</taxon>
    </lineage>
</organism>
<comment type="subcellular location">
    <subcellularLocation>
        <location evidence="1 6">Membrane</location>
        <topology evidence="1 6">Multi-pass membrane protein</topology>
    </subcellularLocation>
</comment>
<evidence type="ECO:0000256" key="6">
    <source>
        <dbReference type="RuleBase" id="RU361216"/>
    </source>
</evidence>
<evidence type="ECO:0000256" key="2">
    <source>
        <dbReference type="ARBA" id="ARBA00022448"/>
    </source>
</evidence>
<proteinExistence type="inferred from homology"/>
<feature type="transmembrane region" description="Helical" evidence="6">
    <location>
        <begin position="112"/>
        <end position="137"/>
    </location>
</feature>
<feature type="transmembrane region" description="Helical" evidence="6">
    <location>
        <begin position="82"/>
        <end position="100"/>
    </location>
</feature>
<evidence type="ECO:0000256" key="4">
    <source>
        <dbReference type="ARBA" id="ARBA00022989"/>
    </source>
</evidence>
<accession>A0A5K3G0Z6</accession>
<dbReference type="GO" id="GO:0015175">
    <property type="term" value="F:neutral L-amino acid transmembrane transporter activity"/>
    <property type="evidence" value="ECO:0007669"/>
    <property type="project" value="TreeGrafter"/>
</dbReference>
<comment type="similarity">
    <text evidence="6">Belongs to the dicarboxylate/amino acid:cation symporter (DAACS) (TC 2.A.23) family.</text>
</comment>
<dbReference type="GO" id="GO:0015501">
    <property type="term" value="F:glutamate:sodium symporter activity"/>
    <property type="evidence" value="ECO:0007669"/>
    <property type="project" value="TreeGrafter"/>
</dbReference>
<keyword evidence="2 6" id="KW-0813">Transport</keyword>
<name>A0A5K3G0Z6_MESCO</name>
<dbReference type="SUPFAM" id="SSF118215">
    <property type="entry name" value="Proton glutamate symport protein"/>
    <property type="match status" value="1"/>
</dbReference>
<keyword evidence="3 6" id="KW-0812">Transmembrane</keyword>
<keyword evidence="5 6" id="KW-0472">Membrane</keyword>
<dbReference type="Gene3D" id="1.10.3860.10">
    <property type="entry name" value="Sodium:dicarboxylate symporter"/>
    <property type="match status" value="1"/>
</dbReference>
<dbReference type="AlphaFoldDB" id="A0A5K3G0Z6"/>
<dbReference type="InterPro" id="IPR050746">
    <property type="entry name" value="DAACS"/>
</dbReference>
<evidence type="ECO:0000313" key="7">
    <source>
        <dbReference type="WBParaSite" id="MCU_011845-RA"/>
    </source>
</evidence>
<reference evidence="7" key="1">
    <citation type="submission" date="2019-11" db="UniProtKB">
        <authorList>
            <consortium name="WormBaseParasite"/>
        </authorList>
    </citation>
    <scope>IDENTIFICATION</scope>
</reference>
<dbReference type="InterPro" id="IPR001991">
    <property type="entry name" value="Na-dicarboxylate_symporter"/>
</dbReference>
<protein>
    <recommendedName>
        <fullName evidence="6">Amino acid transporter</fullName>
    </recommendedName>
</protein>
<keyword evidence="6" id="KW-0769">Symport</keyword>
<dbReference type="Pfam" id="PF00375">
    <property type="entry name" value="SDF"/>
    <property type="match status" value="1"/>
</dbReference>
<evidence type="ECO:0000256" key="1">
    <source>
        <dbReference type="ARBA" id="ARBA00004141"/>
    </source>
</evidence>
<sequence>MFYNFFPDNIVGVTIYQYRTEIVNYTTNEKVGNSTRSGTNMIGVLFCALAFGAAANAVGTVAKPFVNFFEALAATVTKLMSVFLLFTPIGVCFMVVGSLLDRQNIASDFVQLGLFIATVITGLLIYFIIVIIVLWIASRKNPLRLLKYSLEPFLISFATTSP</sequence>
<dbReference type="PANTHER" id="PTHR11958:SF63">
    <property type="entry name" value="AMINO ACID TRANSPORTER"/>
    <property type="match status" value="1"/>
</dbReference>
<dbReference type="PANTHER" id="PTHR11958">
    <property type="entry name" value="SODIUM/DICARBOXYLATE SYMPORTER-RELATED"/>
    <property type="match status" value="1"/>
</dbReference>
<comment type="caution">
    <text evidence="6">Lacks conserved residue(s) required for the propagation of feature annotation.</text>
</comment>
<evidence type="ECO:0000256" key="5">
    <source>
        <dbReference type="ARBA" id="ARBA00023136"/>
    </source>
</evidence>
<evidence type="ECO:0000256" key="3">
    <source>
        <dbReference type="ARBA" id="ARBA00022692"/>
    </source>
</evidence>
<feature type="transmembrane region" description="Helical" evidence="6">
    <location>
        <begin position="41"/>
        <end position="62"/>
    </location>
</feature>
<keyword evidence="4 6" id="KW-1133">Transmembrane helix</keyword>